<reference evidence="2 3" key="1">
    <citation type="submission" date="2018-07" db="EMBL/GenBank/DDBJ databases">
        <title>Pedobacter sp. nov., isolated from soil.</title>
        <authorList>
            <person name="Zhou L.Y."/>
            <person name="Du Z.J."/>
        </authorList>
    </citation>
    <scope>NUCLEOTIDE SEQUENCE [LARGE SCALE GENOMIC DNA]</scope>
    <source>
        <strain evidence="2 3">JDX94</strain>
    </source>
</reference>
<dbReference type="PANTHER" id="PTHR48050">
    <property type="entry name" value="STEROL 3-BETA-GLUCOSYLTRANSFERASE"/>
    <property type="match status" value="1"/>
</dbReference>
<organism evidence="2 3">
    <name type="scientific">Pedobacter chinensis</name>
    <dbReference type="NCBI Taxonomy" id="2282421"/>
    <lineage>
        <taxon>Bacteria</taxon>
        <taxon>Pseudomonadati</taxon>
        <taxon>Bacteroidota</taxon>
        <taxon>Sphingobacteriia</taxon>
        <taxon>Sphingobacteriales</taxon>
        <taxon>Sphingobacteriaceae</taxon>
        <taxon>Pedobacter</taxon>
    </lineage>
</organism>
<dbReference type="Proteomes" id="UP000253961">
    <property type="component" value="Unassembled WGS sequence"/>
</dbReference>
<dbReference type="InterPro" id="IPR002213">
    <property type="entry name" value="UDP_glucos_trans"/>
</dbReference>
<accession>A0A369PZC2</accession>
<dbReference type="SUPFAM" id="SSF53756">
    <property type="entry name" value="UDP-Glycosyltransferase/glycogen phosphorylase"/>
    <property type="match status" value="1"/>
</dbReference>
<keyword evidence="2" id="KW-0808">Transferase</keyword>
<dbReference type="InterPro" id="IPR050426">
    <property type="entry name" value="Glycosyltransferase_28"/>
</dbReference>
<keyword evidence="3" id="KW-1185">Reference proteome</keyword>
<dbReference type="FunFam" id="3.40.50.2000:FF:000009">
    <property type="entry name" value="Sterol 3-beta-glucosyltransferase UGT80A2"/>
    <property type="match status" value="1"/>
</dbReference>
<protein>
    <submittedName>
        <fullName evidence="2">Glycosyltransferase</fullName>
    </submittedName>
</protein>
<dbReference type="RefSeq" id="WP_115401459.1">
    <property type="nucleotide sequence ID" value="NZ_QPKV01000002.1"/>
</dbReference>
<evidence type="ECO:0000259" key="1">
    <source>
        <dbReference type="Pfam" id="PF03033"/>
    </source>
</evidence>
<dbReference type="GO" id="GO:0005975">
    <property type="term" value="P:carbohydrate metabolic process"/>
    <property type="evidence" value="ECO:0007669"/>
    <property type="project" value="InterPro"/>
</dbReference>
<dbReference type="PANTHER" id="PTHR48050:SF13">
    <property type="entry name" value="STEROL 3-BETA-GLUCOSYLTRANSFERASE UGT80A2"/>
    <property type="match status" value="1"/>
</dbReference>
<name>A0A369PZC2_9SPHI</name>
<evidence type="ECO:0000313" key="3">
    <source>
        <dbReference type="Proteomes" id="UP000253961"/>
    </source>
</evidence>
<dbReference type="GO" id="GO:0016758">
    <property type="term" value="F:hexosyltransferase activity"/>
    <property type="evidence" value="ECO:0007669"/>
    <property type="project" value="InterPro"/>
</dbReference>
<proteinExistence type="predicted"/>
<dbReference type="GO" id="GO:0033072">
    <property type="term" value="P:vancomycin biosynthetic process"/>
    <property type="evidence" value="ECO:0007669"/>
    <property type="project" value="UniProtKB-ARBA"/>
</dbReference>
<dbReference type="CDD" id="cd03784">
    <property type="entry name" value="GT1_Gtf-like"/>
    <property type="match status" value="1"/>
</dbReference>
<sequence length="417" mass="46378">MRIAILTLGTRGDVQPYAVLGKALKDKGHDVVLSTAKNFQNLVESYELDFVPVDLDFQELVNSKEAGDLMKNPLNAIRSANNLKKMMAPLVQDALRTFFDLSKNSDKVLFHIKTLADSFADQFPEKMIIANVVPASQPTSAFPNPVFSALSLPSFLNKLTFKLTELGLRMWKKPIQEFRQTVGLPNKFRKPDLMSIYGISELVLRKPDDFPRNSFFTGFWSTDSSSELGQDLTEFLANGNPPLLITFGSMPFSKKINIPNLVNMISEDLDTRIIVVKGWGISDAEISNFNRGIKVIDSAPYDKLFPLVRAVIHHGGIGTIAACLKAGKPFLTCPVLHPLGDQFFWGKIAYDKGVAQYPLPLKKITPDNFLKSVRGLFNNNDLYVNAELFAKHLSMENGINNAIDIIEGKAIGRANKQ</sequence>
<comment type="caution">
    <text evidence="2">The sequence shown here is derived from an EMBL/GenBank/DDBJ whole genome shotgun (WGS) entry which is preliminary data.</text>
</comment>
<evidence type="ECO:0000313" key="2">
    <source>
        <dbReference type="EMBL" id="RDC58041.1"/>
    </source>
</evidence>
<dbReference type="OrthoDB" id="764352at2"/>
<dbReference type="GO" id="GO:0008194">
    <property type="term" value="F:UDP-glycosyltransferase activity"/>
    <property type="evidence" value="ECO:0007669"/>
    <property type="project" value="InterPro"/>
</dbReference>
<dbReference type="Pfam" id="PF03033">
    <property type="entry name" value="Glyco_transf_28"/>
    <property type="match status" value="1"/>
</dbReference>
<dbReference type="EMBL" id="QPKV01000002">
    <property type="protein sequence ID" value="RDC58041.1"/>
    <property type="molecule type" value="Genomic_DNA"/>
</dbReference>
<dbReference type="AlphaFoldDB" id="A0A369PZC2"/>
<feature type="domain" description="Glycosyltransferase family 28 N-terminal" evidence="1">
    <location>
        <begin position="3"/>
        <end position="90"/>
    </location>
</feature>
<dbReference type="InterPro" id="IPR004276">
    <property type="entry name" value="GlycoTrans_28_N"/>
</dbReference>
<dbReference type="Gene3D" id="3.40.50.2000">
    <property type="entry name" value="Glycogen Phosphorylase B"/>
    <property type="match status" value="2"/>
</dbReference>
<gene>
    <name evidence="2" type="ORF">DU508_03590</name>
</gene>